<evidence type="ECO:0000313" key="3">
    <source>
        <dbReference type="EMBL" id="MFD0987526.1"/>
    </source>
</evidence>
<dbReference type="Proteomes" id="UP001597102">
    <property type="component" value="Unassembled WGS sequence"/>
</dbReference>
<evidence type="ECO:0000259" key="2">
    <source>
        <dbReference type="Pfam" id="PF12200"/>
    </source>
</evidence>
<organism evidence="3 4">
    <name type="scientific">Methyloligella solikamskensis</name>
    <dbReference type="NCBI Taxonomy" id="1177756"/>
    <lineage>
        <taxon>Bacteria</taxon>
        <taxon>Pseudomonadati</taxon>
        <taxon>Pseudomonadota</taxon>
        <taxon>Alphaproteobacteria</taxon>
        <taxon>Hyphomicrobiales</taxon>
        <taxon>Hyphomicrobiaceae</taxon>
        <taxon>Methyloligella</taxon>
    </lineage>
</organism>
<name>A0ABW3JBB6_9HYPH</name>
<gene>
    <name evidence="3" type="ORF">ACFQ2F_10520</name>
</gene>
<dbReference type="Pfam" id="PF12200">
    <property type="entry name" value="DUF3597"/>
    <property type="match status" value="1"/>
</dbReference>
<dbReference type="RefSeq" id="WP_379089604.1">
    <property type="nucleotide sequence ID" value="NZ_JBHTJO010000001.1"/>
</dbReference>
<dbReference type="SUPFAM" id="SSF158634">
    <property type="entry name" value="RPA2825-like"/>
    <property type="match status" value="1"/>
</dbReference>
<keyword evidence="4" id="KW-1185">Reference proteome</keyword>
<dbReference type="EMBL" id="JBHTJO010000001">
    <property type="protein sequence ID" value="MFD0987526.1"/>
    <property type="molecule type" value="Genomic_DNA"/>
</dbReference>
<evidence type="ECO:0000256" key="1">
    <source>
        <dbReference type="SAM" id="MobiDB-lite"/>
    </source>
</evidence>
<feature type="compositionally biased region" description="Low complexity" evidence="1">
    <location>
        <begin position="34"/>
        <end position="45"/>
    </location>
</feature>
<evidence type="ECO:0000313" key="4">
    <source>
        <dbReference type="Proteomes" id="UP001597102"/>
    </source>
</evidence>
<comment type="caution">
    <text evidence="3">The sequence shown here is derived from an EMBL/GenBank/DDBJ whole genome shotgun (WGS) entry which is preliminary data.</text>
</comment>
<protein>
    <submittedName>
        <fullName evidence="3">DUF3597 domain-containing protein</fullName>
    </submittedName>
</protein>
<reference evidence="4" key="1">
    <citation type="journal article" date="2019" name="Int. J. Syst. Evol. Microbiol.">
        <title>The Global Catalogue of Microorganisms (GCM) 10K type strain sequencing project: providing services to taxonomists for standard genome sequencing and annotation.</title>
        <authorList>
            <consortium name="The Broad Institute Genomics Platform"/>
            <consortium name="The Broad Institute Genome Sequencing Center for Infectious Disease"/>
            <person name="Wu L."/>
            <person name="Ma J."/>
        </authorList>
    </citation>
    <scope>NUCLEOTIDE SEQUENCE [LARGE SCALE GENOMIC DNA]</scope>
    <source>
        <strain evidence="4">CCUG 61697</strain>
    </source>
</reference>
<accession>A0ABW3JBB6</accession>
<feature type="region of interest" description="Disordered" evidence="1">
    <location>
        <begin position="14"/>
        <end position="45"/>
    </location>
</feature>
<proteinExistence type="predicted"/>
<dbReference type="InterPro" id="IPR022016">
    <property type="entry name" value="DUF3597"/>
</dbReference>
<sequence length="134" mass="14197">MSIFGKIVDSIFGSSEAKAEEAKSAEAQAEEGKAPTAAPGEAAAAEPITVEEVETIIAKIDANRPGDYNWKQSIVDLMKLLDLDSSLSARKELAEELGYTGALDGSAEMNIWLHKEVMSKLAESGGKVPDSLKS</sequence>
<feature type="domain" description="DUF3597" evidence="2">
    <location>
        <begin position="3"/>
        <end position="129"/>
    </location>
</feature>